<dbReference type="PANTHER" id="PTHR21666">
    <property type="entry name" value="PEPTIDASE-RELATED"/>
    <property type="match status" value="1"/>
</dbReference>
<dbReference type="EMBL" id="WLZY01000005">
    <property type="protein sequence ID" value="NDL58458.1"/>
    <property type="molecule type" value="Genomic_DNA"/>
</dbReference>
<dbReference type="CDD" id="cd12797">
    <property type="entry name" value="M23_peptidase"/>
    <property type="match status" value="1"/>
</dbReference>
<dbReference type="Gene3D" id="2.70.70.10">
    <property type="entry name" value="Glucose Permease (Domain IIA)"/>
    <property type="match status" value="1"/>
</dbReference>
<dbReference type="Pfam" id="PF01551">
    <property type="entry name" value="Peptidase_M23"/>
    <property type="match status" value="1"/>
</dbReference>
<organism evidence="4 5">
    <name type="scientific">Phytoactinopolyspora mesophila</name>
    <dbReference type="NCBI Taxonomy" id="2650750"/>
    <lineage>
        <taxon>Bacteria</taxon>
        <taxon>Bacillati</taxon>
        <taxon>Actinomycetota</taxon>
        <taxon>Actinomycetes</taxon>
        <taxon>Jiangellales</taxon>
        <taxon>Jiangellaceae</taxon>
        <taxon>Phytoactinopolyspora</taxon>
    </lineage>
</organism>
<feature type="region of interest" description="Disordered" evidence="2">
    <location>
        <begin position="50"/>
        <end position="79"/>
    </location>
</feature>
<comment type="caution">
    <text evidence="4">The sequence shown here is derived from an EMBL/GenBank/DDBJ whole genome shotgun (WGS) entry which is preliminary data.</text>
</comment>
<evidence type="ECO:0000259" key="3">
    <source>
        <dbReference type="Pfam" id="PF01551"/>
    </source>
</evidence>
<evidence type="ECO:0000256" key="1">
    <source>
        <dbReference type="ARBA" id="ARBA00022729"/>
    </source>
</evidence>
<protein>
    <submittedName>
        <fullName evidence="4">Peptidoglycan DD-metalloendopeptidase family protein</fullName>
    </submittedName>
</protein>
<dbReference type="InterPro" id="IPR016047">
    <property type="entry name" value="M23ase_b-sheet_dom"/>
</dbReference>
<feature type="region of interest" description="Disordered" evidence="2">
    <location>
        <begin position="1"/>
        <end position="30"/>
    </location>
</feature>
<name>A0A7K3M7T8_9ACTN</name>
<dbReference type="InterPro" id="IPR011055">
    <property type="entry name" value="Dup_hybrid_motif"/>
</dbReference>
<sequence>MVPKSAIPVGRFTGVSRRSGSGRHRRRRHLTVPSVVGSVTMAAAASGALAMPSASGSDGSDRPLEAVPERPLTSVSDTGALDTISAAGQSLTSEASETANRAHSGIVEQQRQEAAEAAARAEREAKRWVNPVGGNYRVTAGFGSTGRMWSAGHEGIDLAASQGTEVRSLSRGEIIFAGWDGPYGQRVAVRHWDGTVSWYAHLSRIVQESGTVEPGTVIGRVGSTGNSTGPHLHLEIRPNGGDTPVNPRTWLAERGLDL</sequence>
<dbReference type="InterPro" id="IPR050570">
    <property type="entry name" value="Cell_wall_metabolism_enzyme"/>
</dbReference>
<keyword evidence="5" id="KW-1185">Reference proteome</keyword>
<keyword evidence="1" id="KW-0732">Signal</keyword>
<feature type="compositionally biased region" description="Basic and acidic residues" evidence="2">
    <location>
        <begin position="59"/>
        <end position="68"/>
    </location>
</feature>
<evidence type="ECO:0000313" key="4">
    <source>
        <dbReference type="EMBL" id="NDL58458.1"/>
    </source>
</evidence>
<dbReference type="PANTHER" id="PTHR21666:SF289">
    <property type="entry name" value="L-ALA--D-GLU ENDOPEPTIDASE"/>
    <property type="match status" value="1"/>
</dbReference>
<feature type="domain" description="M23ase beta-sheet core" evidence="3">
    <location>
        <begin position="152"/>
        <end position="247"/>
    </location>
</feature>
<evidence type="ECO:0000313" key="5">
    <source>
        <dbReference type="Proteomes" id="UP000460435"/>
    </source>
</evidence>
<dbReference type="AlphaFoldDB" id="A0A7K3M7T8"/>
<dbReference type="SUPFAM" id="SSF51261">
    <property type="entry name" value="Duplicated hybrid motif"/>
    <property type="match status" value="1"/>
</dbReference>
<dbReference type="GO" id="GO:0004222">
    <property type="term" value="F:metalloendopeptidase activity"/>
    <property type="evidence" value="ECO:0007669"/>
    <property type="project" value="TreeGrafter"/>
</dbReference>
<dbReference type="Proteomes" id="UP000460435">
    <property type="component" value="Unassembled WGS sequence"/>
</dbReference>
<reference evidence="4 5" key="1">
    <citation type="submission" date="2019-11" db="EMBL/GenBank/DDBJ databases">
        <authorList>
            <person name="Li X.-J."/>
            <person name="Feng X.-M."/>
        </authorList>
    </citation>
    <scope>NUCLEOTIDE SEQUENCE [LARGE SCALE GENOMIC DNA]</scope>
    <source>
        <strain evidence="4 5">XMNu-373</strain>
    </source>
</reference>
<gene>
    <name evidence="4" type="ORF">F7O44_15420</name>
</gene>
<accession>A0A7K3M7T8</accession>
<evidence type="ECO:0000256" key="2">
    <source>
        <dbReference type="SAM" id="MobiDB-lite"/>
    </source>
</evidence>
<feature type="compositionally biased region" description="Basic residues" evidence="2">
    <location>
        <begin position="20"/>
        <end position="30"/>
    </location>
</feature>
<proteinExistence type="predicted"/>